<organism evidence="1 2">
    <name type="scientific">Portunus trituberculatus</name>
    <name type="common">Swimming crab</name>
    <name type="synonym">Neptunus trituberculatus</name>
    <dbReference type="NCBI Taxonomy" id="210409"/>
    <lineage>
        <taxon>Eukaryota</taxon>
        <taxon>Metazoa</taxon>
        <taxon>Ecdysozoa</taxon>
        <taxon>Arthropoda</taxon>
        <taxon>Crustacea</taxon>
        <taxon>Multicrustacea</taxon>
        <taxon>Malacostraca</taxon>
        <taxon>Eumalacostraca</taxon>
        <taxon>Eucarida</taxon>
        <taxon>Decapoda</taxon>
        <taxon>Pleocyemata</taxon>
        <taxon>Brachyura</taxon>
        <taxon>Eubrachyura</taxon>
        <taxon>Portunoidea</taxon>
        <taxon>Portunidae</taxon>
        <taxon>Portuninae</taxon>
        <taxon>Portunus</taxon>
    </lineage>
</organism>
<evidence type="ECO:0000313" key="1">
    <source>
        <dbReference type="EMBL" id="MPC56000.1"/>
    </source>
</evidence>
<proteinExistence type="predicted"/>
<comment type="caution">
    <text evidence="1">The sequence shown here is derived from an EMBL/GenBank/DDBJ whole genome shotgun (WGS) entry which is preliminary data.</text>
</comment>
<sequence length="71" mass="8330">MQTDYLLSKPSYGKKYPVMSENHPYCFSVISDVKIAKCHQRYFEQARVSRQPYLGARLRPDADESLLEIFL</sequence>
<dbReference type="EMBL" id="VSRR010013615">
    <property type="protein sequence ID" value="MPC56000.1"/>
    <property type="molecule type" value="Genomic_DNA"/>
</dbReference>
<dbReference type="AlphaFoldDB" id="A0A5B7G6Y6"/>
<accession>A0A5B7G6Y6</accession>
<reference evidence="1 2" key="1">
    <citation type="submission" date="2019-05" db="EMBL/GenBank/DDBJ databases">
        <title>Another draft genome of Portunus trituberculatus and its Hox gene families provides insights of decapod evolution.</title>
        <authorList>
            <person name="Jeong J.-H."/>
            <person name="Song I."/>
            <person name="Kim S."/>
            <person name="Choi T."/>
            <person name="Kim D."/>
            <person name="Ryu S."/>
            <person name="Kim W."/>
        </authorList>
    </citation>
    <scope>NUCLEOTIDE SEQUENCE [LARGE SCALE GENOMIC DNA]</scope>
    <source>
        <tissue evidence="1">Muscle</tissue>
    </source>
</reference>
<keyword evidence="2" id="KW-1185">Reference proteome</keyword>
<dbReference type="Proteomes" id="UP000324222">
    <property type="component" value="Unassembled WGS sequence"/>
</dbReference>
<gene>
    <name evidence="1" type="ORF">E2C01_049949</name>
</gene>
<name>A0A5B7G6Y6_PORTR</name>
<evidence type="ECO:0000313" key="2">
    <source>
        <dbReference type="Proteomes" id="UP000324222"/>
    </source>
</evidence>
<protein>
    <submittedName>
        <fullName evidence="1">Uncharacterized protein</fullName>
    </submittedName>
</protein>